<dbReference type="GO" id="GO:0006506">
    <property type="term" value="P:GPI anchor biosynthetic process"/>
    <property type="evidence" value="ECO:0007669"/>
    <property type="project" value="UniProtKB-KW"/>
</dbReference>
<reference evidence="6" key="1">
    <citation type="journal article" date="2023" name="G3 (Bethesda)">
        <title>Whole genome assembly and annotation of the endangered Caribbean coral Acropora cervicornis.</title>
        <authorList>
            <person name="Selwyn J.D."/>
            <person name="Vollmer S.V."/>
        </authorList>
    </citation>
    <scope>NUCLEOTIDE SEQUENCE</scope>
    <source>
        <strain evidence="6">K2</strain>
    </source>
</reference>
<feature type="transmembrane region" description="Helical" evidence="5">
    <location>
        <begin position="240"/>
        <end position="259"/>
    </location>
</feature>
<dbReference type="EMBL" id="JARQWQ010000009">
    <property type="protein sequence ID" value="KAK2569633.1"/>
    <property type="molecule type" value="Genomic_DNA"/>
</dbReference>
<keyword evidence="2 5" id="KW-0812">Transmembrane</keyword>
<feature type="transmembrane region" description="Helical" evidence="5">
    <location>
        <begin position="62"/>
        <end position="83"/>
    </location>
</feature>
<feature type="transmembrane region" description="Helical" evidence="5">
    <location>
        <begin position="343"/>
        <end position="361"/>
    </location>
</feature>
<gene>
    <name evidence="6" type="ORF">P5673_005462</name>
</gene>
<feature type="transmembrane region" description="Helical" evidence="5">
    <location>
        <begin position="28"/>
        <end position="50"/>
    </location>
</feature>
<reference evidence="6" key="2">
    <citation type="journal article" date="2023" name="Science">
        <title>Genomic signatures of disease resistance in endangered staghorn corals.</title>
        <authorList>
            <person name="Vollmer S.V."/>
            <person name="Selwyn J.D."/>
            <person name="Despard B.A."/>
            <person name="Roesel C.L."/>
        </authorList>
    </citation>
    <scope>NUCLEOTIDE SEQUENCE</scope>
    <source>
        <strain evidence="6">K2</strain>
    </source>
</reference>
<keyword evidence="3 5" id="KW-1133">Transmembrane helix</keyword>
<keyword evidence="5" id="KW-0808">Transferase</keyword>
<dbReference type="PANTHER" id="PTHR20661:SF0">
    <property type="entry name" value="PHOSPHATIDYLINOSITOL-GLYCAN BIOSYNTHESIS CLASS W PROTEIN"/>
    <property type="match status" value="1"/>
</dbReference>
<dbReference type="Proteomes" id="UP001249851">
    <property type="component" value="Unassembled WGS sequence"/>
</dbReference>
<evidence type="ECO:0000256" key="1">
    <source>
        <dbReference type="ARBA" id="ARBA00004141"/>
    </source>
</evidence>
<dbReference type="InterPro" id="IPR009447">
    <property type="entry name" value="PIGW/GWT1"/>
</dbReference>
<dbReference type="GO" id="GO:0005789">
    <property type="term" value="C:endoplasmic reticulum membrane"/>
    <property type="evidence" value="ECO:0007669"/>
    <property type="project" value="UniProtKB-SubCell"/>
</dbReference>
<evidence type="ECO:0000313" key="7">
    <source>
        <dbReference type="Proteomes" id="UP001249851"/>
    </source>
</evidence>
<dbReference type="PIRSF" id="PIRSF017321">
    <property type="entry name" value="GWT1"/>
    <property type="match status" value="1"/>
</dbReference>
<organism evidence="6 7">
    <name type="scientific">Acropora cervicornis</name>
    <name type="common">Staghorn coral</name>
    <dbReference type="NCBI Taxonomy" id="6130"/>
    <lineage>
        <taxon>Eukaryota</taxon>
        <taxon>Metazoa</taxon>
        <taxon>Cnidaria</taxon>
        <taxon>Anthozoa</taxon>
        <taxon>Hexacorallia</taxon>
        <taxon>Scleractinia</taxon>
        <taxon>Astrocoeniina</taxon>
        <taxon>Acroporidae</taxon>
        <taxon>Acropora</taxon>
    </lineage>
</organism>
<dbReference type="GO" id="GO:0072659">
    <property type="term" value="P:protein localization to plasma membrane"/>
    <property type="evidence" value="ECO:0007669"/>
    <property type="project" value="TreeGrafter"/>
</dbReference>
<dbReference type="AlphaFoldDB" id="A0AAD9QYJ4"/>
<evidence type="ECO:0000256" key="5">
    <source>
        <dbReference type="RuleBase" id="RU280819"/>
    </source>
</evidence>
<comment type="subcellular location">
    <subcellularLocation>
        <location evidence="5">Endoplasmic reticulum membrane</location>
        <topology evidence="5">Multi-pass membrane protein</topology>
    </subcellularLocation>
    <subcellularLocation>
        <location evidence="1">Membrane</location>
        <topology evidence="1">Multi-pass membrane protein</topology>
    </subcellularLocation>
</comment>
<protein>
    <recommendedName>
        <fullName evidence="5">Phosphatidylinositol-glycan biosynthesis class W protein</fullName>
        <ecNumber evidence="5">2.3.-.-</ecNumber>
    </recommendedName>
</protein>
<keyword evidence="7" id="KW-1185">Reference proteome</keyword>
<keyword evidence="5" id="KW-0012">Acyltransferase</keyword>
<sequence>MADISSASYKELQERFVSNLNGTSVLEVGIVASTAPVAAILRSFVFNALFSKRGIHPTKRMFSCMAFAVDVVTLIGPVLLGSTLLSDHAAILISTCLSISLATLLLCSLNKCEKQEQKQSKSILACDMSGKRPFIGAFRAYVLIATSIVILAVDFVILPRRFAKTETFGSGIMDVGVGAFVISHSIVSPEARGLSPNDAGFILSVVKAFKSSLPLLVLGIARFLSVKGTDYQQHVSEYGIHWNFFFTLFVVKVSSAGLLKLIPGDKWYGVSGLLLASFYQYGLSCTSLESFVLHGRDGNNSREAFVDANREGLCSCAGYLGLYLIGVQLGKFLFQKRSTVGQWVKVLFVLITIDVIFYLILQLSQQLVSPISRRLANLSYVLWQVAYNIQILSSFLFGDIVVSVANNTFLFDGAVLGGCQVCYPEKTQDEQSIAPAQQENNRPCACLLAAINRNQLFHFLFANLMTGAVNVSVQTILCSSRQGFLIVCIYLVMLSLVISLLHLKKITLKLK</sequence>
<keyword evidence="4 5" id="KW-0472">Membrane</keyword>
<dbReference type="EC" id="2.3.-.-" evidence="5"/>
<evidence type="ECO:0000256" key="4">
    <source>
        <dbReference type="ARBA" id="ARBA00023136"/>
    </source>
</evidence>
<proteinExistence type="inferred from homology"/>
<comment type="caution">
    <text evidence="6">The sequence shown here is derived from an EMBL/GenBank/DDBJ whole genome shotgun (WGS) entry which is preliminary data.</text>
</comment>
<dbReference type="Pfam" id="PF06423">
    <property type="entry name" value="GWT1"/>
    <property type="match status" value="1"/>
</dbReference>
<feature type="transmembrane region" description="Helical" evidence="5">
    <location>
        <begin position="483"/>
        <end position="503"/>
    </location>
</feature>
<feature type="transmembrane region" description="Helical" evidence="5">
    <location>
        <begin position="456"/>
        <end position="477"/>
    </location>
</feature>
<dbReference type="GO" id="GO:0032216">
    <property type="term" value="F:glucosaminyl-phosphatidylinositol O-acyltransferase activity"/>
    <property type="evidence" value="ECO:0007669"/>
    <property type="project" value="TreeGrafter"/>
</dbReference>
<comment type="similarity">
    <text evidence="5">Belongs to the PIGW family.</text>
</comment>
<accession>A0AAD9QYJ4</accession>
<dbReference type="PANTHER" id="PTHR20661">
    <property type="entry name" value="PHOSPHATIDYLINOSITOL-GLYCAN BIOSYNTHESIS CLASS W PROTEIN"/>
    <property type="match status" value="1"/>
</dbReference>
<feature type="transmembrane region" description="Helical" evidence="5">
    <location>
        <begin position="89"/>
        <end position="109"/>
    </location>
</feature>
<evidence type="ECO:0000313" key="6">
    <source>
        <dbReference type="EMBL" id="KAK2569633.1"/>
    </source>
</evidence>
<feature type="transmembrane region" description="Helical" evidence="5">
    <location>
        <begin position="138"/>
        <end position="158"/>
    </location>
</feature>
<comment type="function">
    <text evidence="5">A acetyltransferase, which acetylates the inositol ring of phosphatidylinositol during biosynthesis of GPI-anchor.</text>
</comment>
<feature type="transmembrane region" description="Helical" evidence="5">
    <location>
        <begin position="170"/>
        <end position="187"/>
    </location>
</feature>
<evidence type="ECO:0000256" key="2">
    <source>
        <dbReference type="ARBA" id="ARBA00022692"/>
    </source>
</evidence>
<name>A0AAD9QYJ4_ACRCE</name>
<keyword evidence="5" id="KW-0256">Endoplasmic reticulum</keyword>
<feature type="transmembrane region" description="Helical" evidence="5">
    <location>
        <begin position="199"/>
        <end position="220"/>
    </location>
</feature>
<comment type="pathway">
    <text evidence="5">Glycolipid biosynthesis; glycosylphosphatidylinositol-anchor biosynthesis.</text>
</comment>
<keyword evidence="5" id="KW-0337">GPI-anchor biosynthesis</keyword>
<evidence type="ECO:0000256" key="3">
    <source>
        <dbReference type="ARBA" id="ARBA00022989"/>
    </source>
</evidence>
<feature type="transmembrane region" description="Helical" evidence="5">
    <location>
        <begin position="381"/>
        <end position="402"/>
    </location>
</feature>